<evidence type="ECO:0000313" key="1">
    <source>
        <dbReference type="EMBL" id="PKI74475.1"/>
    </source>
</evidence>
<sequence>MDPDLSSIGQVVLKAKDHNISDHHMTSALSPPVPSLPARINPDLLYGKKNVGAPVMLELLRSYTSPELQQGESDREWLDCRECAKELQVKLDLPLVGLTKYVATKKSSLLDFELQNLAGLTMNERHTATSKIDHD</sequence>
<keyword evidence="2" id="KW-1185">Reference proteome</keyword>
<gene>
    <name evidence="1" type="ORF">CRG98_005157</name>
</gene>
<proteinExistence type="predicted"/>
<organism evidence="1 2">
    <name type="scientific">Punica granatum</name>
    <name type="common">Pomegranate</name>
    <dbReference type="NCBI Taxonomy" id="22663"/>
    <lineage>
        <taxon>Eukaryota</taxon>
        <taxon>Viridiplantae</taxon>
        <taxon>Streptophyta</taxon>
        <taxon>Embryophyta</taxon>
        <taxon>Tracheophyta</taxon>
        <taxon>Spermatophyta</taxon>
        <taxon>Magnoliopsida</taxon>
        <taxon>eudicotyledons</taxon>
        <taxon>Gunneridae</taxon>
        <taxon>Pentapetalae</taxon>
        <taxon>rosids</taxon>
        <taxon>malvids</taxon>
        <taxon>Myrtales</taxon>
        <taxon>Lythraceae</taxon>
        <taxon>Punica</taxon>
    </lineage>
</organism>
<comment type="caution">
    <text evidence="1">The sequence shown here is derived from an EMBL/GenBank/DDBJ whole genome shotgun (WGS) entry which is preliminary data.</text>
</comment>
<protein>
    <submittedName>
        <fullName evidence="1">Uncharacterized protein</fullName>
    </submittedName>
</protein>
<dbReference type="EMBL" id="PGOL01000205">
    <property type="protein sequence ID" value="PKI74475.1"/>
    <property type="molecule type" value="Genomic_DNA"/>
</dbReference>
<dbReference type="AlphaFoldDB" id="A0A2I0L196"/>
<name>A0A2I0L196_PUNGR</name>
<accession>A0A2I0L196</accession>
<evidence type="ECO:0000313" key="2">
    <source>
        <dbReference type="Proteomes" id="UP000233551"/>
    </source>
</evidence>
<dbReference type="Proteomes" id="UP000233551">
    <property type="component" value="Unassembled WGS sequence"/>
</dbReference>
<reference evidence="1 2" key="1">
    <citation type="submission" date="2017-11" db="EMBL/GenBank/DDBJ databases">
        <title>De-novo sequencing of pomegranate (Punica granatum L.) genome.</title>
        <authorList>
            <person name="Akparov Z."/>
            <person name="Amiraslanov A."/>
            <person name="Hajiyeva S."/>
            <person name="Abbasov M."/>
            <person name="Kaur K."/>
            <person name="Hamwieh A."/>
            <person name="Solovyev V."/>
            <person name="Salamov A."/>
            <person name="Braich B."/>
            <person name="Kosarev P."/>
            <person name="Mahmoud A."/>
            <person name="Hajiyev E."/>
            <person name="Babayeva S."/>
            <person name="Izzatullayeva V."/>
            <person name="Mammadov A."/>
            <person name="Mammadov A."/>
            <person name="Sharifova S."/>
            <person name="Ojaghi J."/>
            <person name="Eynullazada K."/>
            <person name="Bayramov B."/>
            <person name="Abdulazimova A."/>
            <person name="Shahmuradov I."/>
        </authorList>
    </citation>
    <scope>NUCLEOTIDE SEQUENCE [LARGE SCALE GENOMIC DNA]</scope>
    <source>
        <strain evidence="2">cv. AG2017</strain>
        <tissue evidence="1">Leaf</tissue>
    </source>
</reference>